<protein>
    <submittedName>
        <fullName evidence="1">Uncharacterized protein</fullName>
    </submittedName>
</protein>
<name>A0A8S3A6Q2_9BILA</name>
<gene>
    <name evidence="1" type="ORF">BYL167_LOCUS44240</name>
    <name evidence="2" type="ORF">GIL414_LOCUS55952</name>
</gene>
<dbReference type="Proteomes" id="UP000681720">
    <property type="component" value="Unassembled WGS sequence"/>
</dbReference>
<comment type="caution">
    <text evidence="1">The sequence shown here is derived from an EMBL/GenBank/DDBJ whole genome shotgun (WGS) entry which is preliminary data.</text>
</comment>
<dbReference type="EMBL" id="CAJOBJ010199765">
    <property type="protein sequence ID" value="CAF4979706.1"/>
    <property type="molecule type" value="Genomic_DNA"/>
</dbReference>
<evidence type="ECO:0000313" key="1">
    <source>
        <dbReference type="EMBL" id="CAF4704862.1"/>
    </source>
</evidence>
<dbReference type="Proteomes" id="UP000681967">
    <property type="component" value="Unassembled WGS sequence"/>
</dbReference>
<reference evidence="1" key="1">
    <citation type="submission" date="2021-02" db="EMBL/GenBank/DDBJ databases">
        <authorList>
            <person name="Nowell W R."/>
        </authorList>
    </citation>
    <scope>NUCLEOTIDE SEQUENCE</scope>
</reference>
<evidence type="ECO:0000313" key="3">
    <source>
        <dbReference type="Proteomes" id="UP000681967"/>
    </source>
</evidence>
<accession>A0A8S3A6Q2</accession>
<dbReference type="AlphaFoldDB" id="A0A8S3A6Q2"/>
<feature type="non-terminal residue" evidence="1">
    <location>
        <position position="1"/>
    </location>
</feature>
<organism evidence="1 3">
    <name type="scientific">Rotaria magnacalcarata</name>
    <dbReference type="NCBI Taxonomy" id="392030"/>
    <lineage>
        <taxon>Eukaryota</taxon>
        <taxon>Metazoa</taxon>
        <taxon>Spiralia</taxon>
        <taxon>Gnathifera</taxon>
        <taxon>Rotifera</taxon>
        <taxon>Eurotatoria</taxon>
        <taxon>Bdelloidea</taxon>
        <taxon>Philodinida</taxon>
        <taxon>Philodinidae</taxon>
        <taxon>Rotaria</taxon>
    </lineage>
</organism>
<evidence type="ECO:0000313" key="2">
    <source>
        <dbReference type="EMBL" id="CAF4979706.1"/>
    </source>
</evidence>
<proteinExistence type="predicted"/>
<sequence length="58" mass="6482">NSALIIEFYPFQAISNNPNWRIKSLVGWVAIRLDTRAYDALTAPGSSEGVSWLKVMVD</sequence>
<dbReference type="EMBL" id="CAJOBH010119673">
    <property type="protein sequence ID" value="CAF4704862.1"/>
    <property type="molecule type" value="Genomic_DNA"/>
</dbReference>